<evidence type="ECO:0000256" key="6">
    <source>
        <dbReference type="ARBA" id="ARBA00023273"/>
    </source>
</evidence>
<feature type="coiled-coil region" evidence="7">
    <location>
        <begin position="144"/>
        <end position="211"/>
    </location>
</feature>
<dbReference type="PANTHER" id="PTHR31954:SF1">
    <property type="entry name" value="CILIA- AND FLAGELLA-ASSOCIATED PROTEIN 157"/>
    <property type="match status" value="1"/>
</dbReference>
<comment type="caution">
    <text evidence="9">The sequence shown here is derived from an EMBL/GenBank/DDBJ whole genome shotgun (WGS) entry which is preliminary data.</text>
</comment>
<evidence type="ECO:0000256" key="7">
    <source>
        <dbReference type="SAM" id="Coils"/>
    </source>
</evidence>
<feature type="compositionally biased region" description="Polar residues" evidence="8">
    <location>
        <begin position="254"/>
        <end position="264"/>
    </location>
</feature>
<dbReference type="EMBL" id="JAVRJZ010000019">
    <property type="protein sequence ID" value="KAK2707000.1"/>
    <property type="molecule type" value="Genomic_DNA"/>
</dbReference>
<keyword evidence="5" id="KW-0969">Cilium</keyword>
<reference evidence="9" key="1">
    <citation type="submission" date="2023-07" db="EMBL/GenBank/DDBJ databases">
        <title>Chromosome-level genome assembly of Artemia franciscana.</title>
        <authorList>
            <person name="Jo E."/>
        </authorList>
    </citation>
    <scope>NUCLEOTIDE SEQUENCE</scope>
    <source>
        <tissue evidence="9">Whole body</tissue>
    </source>
</reference>
<dbReference type="AlphaFoldDB" id="A0AA88HDE3"/>
<keyword evidence="6" id="KW-0966">Cell projection</keyword>
<evidence type="ECO:0000313" key="10">
    <source>
        <dbReference type="Proteomes" id="UP001187531"/>
    </source>
</evidence>
<comment type="similarity">
    <text evidence="2">Belongs to the CFAP157 family.</text>
</comment>
<protein>
    <recommendedName>
        <fullName evidence="3">Cilia- and flagella-associated protein 157</fullName>
    </recommendedName>
</protein>
<comment type="subcellular location">
    <subcellularLocation>
        <location evidence="1">Cell projection</location>
        <location evidence="1">Cilium</location>
    </subcellularLocation>
</comment>
<evidence type="ECO:0000256" key="8">
    <source>
        <dbReference type="SAM" id="MobiDB-lite"/>
    </source>
</evidence>
<accession>A0AA88HDE3</accession>
<evidence type="ECO:0000313" key="9">
    <source>
        <dbReference type="EMBL" id="KAK2707000.1"/>
    </source>
</evidence>
<name>A0AA88HDE3_ARTSF</name>
<proteinExistence type="inferred from homology"/>
<gene>
    <name evidence="9" type="ORF">QYM36_014877</name>
</gene>
<dbReference type="PANTHER" id="PTHR31954">
    <property type="entry name" value="CILIA- AND FLAGELLA-ASSOCIATED PROTEIN 157"/>
    <property type="match status" value="1"/>
</dbReference>
<dbReference type="GO" id="GO:0036064">
    <property type="term" value="C:ciliary basal body"/>
    <property type="evidence" value="ECO:0007669"/>
    <property type="project" value="TreeGrafter"/>
</dbReference>
<evidence type="ECO:0000256" key="5">
    <source>
        <dbReference type="ARBA" id="ARBA00023069"/>
    </source>
</evidence>
<sequence>MFLWFQVSRVSRNSNFEDFDEVEKQISNLDKEFYQLKIDDLEEKLKNTKVENENLKTQIEDLKKQLENSIQTKDDISIFLNKRLQHKDDQIAEIQERLHGLEMVHSNEEQTYKKEIESWEAKFLLMEDQLSTKVKLLKGKLTTLEEFRLQREDLLSRILNLEEALMKEKATSKEKDEEIIKRIIMEKTKAKTEYKEKLKELAATMEQEAVNRLTEKSRKAIDENFYLATKIGELARRLTSVTTQLENERKKNRLSTIKGQTSFQ</sequence>
<dbReference type="GO" id="GO:0008017">
    <property type="term" value="F:microtubule binding"/>
    <property type="evidence" value="ECO:0007669"/>
    <property type="project" value="TreeGrafter"/>
</dbReference>
<evidence type="ECO:0000256" key="4">
    <source>
        <dbReference type="ARBA" id="ARBA00023054"/>
    </source>
</evidence>
<dbReference type="InterPro" id="IPR038844">
    <property type="entry name" value="CFAP157"/>
</dbReference>
<keyword evidence="4 7" id="KW-0175">Coiled coil</keyword>
<keyword evidence="10" id="KW-1185">Reference proteome</keyword>
<evidence type="ECO:0000256" key="3">
    <source>
        <dbReference type="ARBA" id="ARBA00014087"/>
    </source>
</evidence>
<evidence type="ECO:0000256" key="1">
    <source>
        <dbReference type="ARBA" id="ARBA00004138"/>
    </source>
</evidence>
<dbReference type="Proteomes" id="UP001187531">
    <property type="component" value="Unassembled WGS sequence"/>
</dbReference>
<feature type="coiled-coil region" evidence="7">
    <location>
        <begin position="24"/>
        <end position="72"/>
    </location>
</feature>
<feature type="region of interest" description="Disordered" evidence="8">
    <location>
        <begin position="245"/>
        <end position="264"/>
    </location>
</feature>
<evidence type="ECO:0000256" key="2">
    <source>
        <dbReference type="ARBA" id="ARBA00010841"/>
    </source>
</evidence>
<organism evidence="9 10">
    <name type="scientific">Artemia franciscana</name>
    <name type="common">Brine shrimp</name>
    <name type="synonym">Artemia sanfranciscana</name>
    <dbReference type="NCBI Taxonomy" id="6661"/>
    <lineage>
        <taxon>Eukaryota</taxon>
        <taxon>Metazoa</taxon>
        <taxon>Ecdysozoa</taxon>
        <taxon>Arthropoda</taxon>
        <taxon>Crustacea</taxon>
        <taxon>Branchiopoda</taxon>
        <taxon>Anostraca</taxon>
        <taxon>Artemiidae</taxon>
        <taxon>Artemia</taxon>
    </lineage>
</organism>